<evidence type="ECO:0000256" key="2">
    <source>
        <dbReference type="ARBA" id="ARBA00022898"/>
    </source>
</evidence>
<dbReference type="EMBL" id="SRRH01000305">
    <property type="protein sequence ID" value="KAG6291635.1"/>
    <property type="molecule type" value="Genomic_DNA"/>
</dbReference>
<evidence type="ECO:0000313" key="5">
    <source>
        <dbReference type="Proteomes" id="UP000707071"/>
    </source>
</evidence>
<gene>
    <name evidence="4" type="ORF">E4U09_003854</name>
</gene>
<dbReference type="GO" id="GO:0019346">
    <property type="term" value="P:transsulfuration"/>
    <property type="evidence" value="ECO:0007669"/>
    <property type="project" value="InterPro"/>
</dbReference>
<dbReference type="PANTHER" id="PTHR42699:SF1">
    <property type="entry name" value="CYSTATHIONINE GAMMA-SYNTHASE-RELATED"/>
    <property type="match status" value="1"/>
</dbReference>
<dbReference type="SUPFAM" id="SSF53383">
    <property type="entry name" value="PLP-dependent transferases"/>
    <property type="match status" value="1"/>
</dbReference>
<dbReference type="AlphaFoldDB" id="A0A9P7QG79"/>
<dbReference type="InterPro" id="IPR015422">
    <property type="entry name" value="PyrdxlP-dep_Trfase_small"/>
</dbReference>
<comment type="caution">
    <text evidence="4">The sequence shown here is derived from an EMBL/GenBank/DDBJ whole genome shotgun (WGS) entry which is preliminary data.</text>
</comment>
<evidence type="ECO:0000313" key="4">
    <source>
        <dbReference type="EMBL" id="KAG6291635.1"/>
    </source>
</evidence>
<dbReference type="InterPro" id="IPR015424">
    <property type="entry name" value="PyrdxlP-dep_Trfase"/>
</dbReference>
<sequence length="560" mass="63095">MAILSTQSKFGHAPPPQTPYSIVTNIPGWDMLKAFRNGDKRPLQKIVNIYPRLAPTTHAKKLSQAIAKRVGLKEWSCFMYLDPAMWRFTEKHATNDQRKEFIMPPERLDFKVVDIAHHRLYCVLFEPRWEGAVHLSWGLPGLGLSIRESEYLLENIRTLVQVPLSSIPSWTPEDASHEGLRTRIIELLQHGAIDAQLVQCKPRDVYLYPAGMAAIFETKNVLEAYRKGKTNVELGMVFHNTHQLLLEESEGGWKHFAAVSGPGLDEFEEWLGEEAGQGGEVAFAIVEIPGNPTLESPDLPRLKKLSEKYGFVMVVDETVGSFSNVDVLSQADLLITSLTKSFNGRSDALGGSVVLNPLSSHYAQLSTRFSEAHHNQLFAADAQVLLSNSHDYFQRSQRLNANAQAMAEFLHKSMLEDDDSPVVNVQYPSLLPSKENYDVWKRRSTPEMPSPGYGCLLTVEFDSVKTTRAFYDQCGFYPSPHLGGHVTIMFAYNMFMFGKDQEEARRLVDYGIREESVRISAGLEETQDLLDTLRDALDAAIEAKRERGETYLLASRGVWQ</sequence>
<dbReference type="GO" id="GO:0030170">
    <property type="term" value="F:pyridoxal phosphate binding"/>
    <property type="evidence" value="ECO:0007669"/>
    <property type="project" value="InterPro"/>
</dbReference>
<dbReference type="InterPro" id="IPR051750">
    <property type="entry name" value="Trans-sulfuration_enzymes"/>
</dbReference>
<dbReference type="PANTHER" id="PTHR42699">
    <property type="match status" value="1"/>
</dbReference>
<comment type="similarity">
    <text evidence="3">Belongs to the trans-sulfuration enzymes family.</text>
</comment>
<keyword evidence="5" id="KW-1185">Reference proteome</keyword>
<proteinExistence type="inferred from homology"/>
<name>A0A9P7QG79_9HYPO</name>
<organism evidence="4 5">
    <name type="scientific">Claviceps aff. purpurea</name>
    <dbReference type="NCBI Taxonomy" id="1967640"/>
    <lineage>
        <taxon>Eukaryota</taxon>
        <taxon>Fungi</taxon>
        <taxon>Dikarya</taxon>
        <taxon>Ascomycota</taxon>
        <taxon>Pezizomycotina</taxon>
        <taxon>Sordariomycetes</taxon>
        <taxon>Hypocreomycetidae</taxon>
        <taxon>Hypocreales</taxon>
        <taxon>Clavicipitaceae</taxon>
        <taxon>Claviceps</taxon>
    </lineage>
</organism>
<comment type="cofactor">
    <cofactor evidence="1 3">
        <name>pyridoxal 5'-phosphate</name>
        <dbReference type="ChEBI" id="CHEBI:597326"/>
    </cofactor>
</comment>
<evidence type="ECO:0000256" key="1">
    <source>
        <dbReference type="ARBA" id="ARBA00001933"/>
    </source>
</evidence>
<reference evidence="4 5" key="1">
    <citation type="journal article" date="2020" name="bioRxiv">
        <title>Whole genome comparisons of ergot fungi reveals the divergence and evolution of species within the genus Claviceps are the result of varying mechanisms driving genome evolution and host range expansion.</title>
        <authorList>
            <person name="Wyka S.A."/>
            <person name="Mondo S.J."/>
            <person name="Liu M."/>
            <person name="Dettman J."/>
            <person name="Nalam V."/>
            <person name="Broders K.D."/>
        </authorList>
    </citation>
    <scope>NUCLEOTIDE SEQUENCE [LARGE SCALE GENOMIC DNA]</scope>
    <source>
        <strain evidence="4 5">Clav52</strain>
    </source>
</reference>
<dbReference type="InterPro" id="IPR000277">
    <property type="entry name" value="Cys/Met-Metab_PyrdxlP-dep_enz"/>
</dbReference>
<keyword evidence="2 3" id="KW-0663">Pyridoxal phosphate</keyword>
<accession>A0A9P7QG79</accession>
<evidence type="ECO:0000256" key="3">
    <source>
        <dbReference type="RuleBase" id="RU362118"/>
    </source>
</evidence>
<evidence type="ECO:0008006" key="6">
    <source>
        <dbReference type="Google" id="ProtNLM"/>
    </source>
</evidence>
<dbReference type="GO" id="GO:0003962">
    <property type="term" value="F:cystathionine gamma-synthase activity"/>
    <property type="evidence" value="ECO:0007669"/>
    <property type="project" value="TreeGrafter"/>
</dbReference>
<dbReference type="Gene3D" id="3.40.640.10">
    <property type="entry name" value="Type I PLP-dependent aspartate aminotransferase-like (Major domain)"/>
    <property type="match status" value="1"/>
</dbReference>
<protein>
    <recommendedName>
        <fullName evidence="6">O-succinylhomoserine (Thiol)-lyase</fullName>
    </recommendedName>
</protein>
<dbReference type="InterPro" id="IPR015421">
    <property type="entry name" value="PyrdxlP-dep_Trfase_major"/>
</dbReference>
<dbReference type="Proteomes" id="UP000707071">
    <property type="component" value="Unassembled WGS sequence"/>
</dbReference>
<dbReference type="Gene3D" id="3.90.1150.10">
    <property type="entry name" value="Aspartate Aminotransferase, domain 1"/>
    <property type="match status" value="1"/>
</dbReference>
<dbReference type="Pfam" id="PF01053">
    <property type="entry name" value="Cys_Met_Meta_PP"/>
    <property type="match status" value="1"/>
</dbReference>